<dbReference type="Gene3D" id="3.40.50.300">
    <property type="entry name" value="P-loop containing nucleotide triphosphate hydrolases"/>
    <property type="match status" value="1"/>
</dbReference>
<comment type="caution">
    <text evidence="3">The sequence shown here is derived from an EMBL/GenBank/DDBJ whole genome shotgun (WGS) entry which is preliminary data.</text>
</comment>
<dbReference type="PANTHER" id="PTHR47958">
    <property type="entry name" value="ATP-DEPENDENT RNA HELICASE DBP3"/>
    <property type="match status" value="1"/>
</dbReference>
<evidence type="ECO:0000256" key="1">
    <source>
        <dbReference type="SAM" id="MobiDB-lite"/>
    </source>
</evidence>
<gene>
    <name evidence="3" type="ORF">NQ318_009739</name>
</gene>
<protein>
    <recommendedName>
        <fullName evidence="2">Helicase C-terminal domain-containing protein</fullName>
    </recommendedName>
</protein>
<dbReference type="EMBL" id="JAPWTK010000219">
    <property type="protein sequence ID" value="KAJ8945344.1"/>
    <property type="molecule type" value="Genomic_DNA"/>
</dbReference>
<dbReference type="Proteomes" id="UP001162162">
    <property type="component" value="Unassembled WGS sequence"/>
</dbReference>
<feature type="region of interest" description="Disordered" evidence="1">
    <location>
        <begin position="129"/>
        <end position="148"/>
    </location>
</feature>
<feature type="domain" description="Helicase C-terminal" evidence="2">
    <location>
        <begin position="1"/>
        <end position="105"/>
    </location>
</feature>
<organism evidence="3 4">
    <name type="scientific">Aromia moschata</name>
    <dbReference type="NCBI Taxonomy" id="1265417"/>
    <lineage>
        <taxon>Eukaryota</taxon>
        <taxon>Metazoa</taxon>
        <taxon>Ecdysozoa</taxon>
        <taxon>Arthropoda</taxon>
        <taxon>Hexapoda</taxon>
        <taxon>Insecta</taxon>
        <taxon>Pterygota</taxon>
        <taxon>Neoptera</taxon>
        <taxon>Endopterygota</taxon>
        <taxon>Coleoptera</taxon>
        <taxon>Polyphaga</taxon>
        <taxon>Cucujiformia</taxon>
        <taxon>Chrysomeloidea</taxon>
        <taxon>Cerambycidae</taxon>
        <taxon>Cerambycinae</taxon>
        <taxon>Callichromatini</taxon>
        <taxon>Aromia</taxon>
    </lineage>
</organism>
<name>A0AAV8Y2N7_9CUCU</name>
<dbReference type="PROSITE" id="PS51194">
    <property type="entry name" value="HELICASE_CTER"/>
    <property type="match status" value="1"/>
</dbReference>
<keyword evidence="4" id="KW-1185">Reference proteome</keyword>
<sequence>MHGDKSQQERDYVLRDFRYGKSSILVATDVAARGLDVEGIKYVINYDYPNSSEDYIHRIGRTGRSEATGTSYAFFTPSNFKQAKDLISVLKETNQIVSPELSDMATKMGGFGGRGNRWGYNSGFKNWKSAGPRQYQKPNNGGFKGYGI</sequence>
<dbReference type="CDD" id="cd18787">
    <property type="entry name" value="SF2_C_DEAD"/>
    <property type="match status" value="1"/>
</dbReference>
<evidence type="ECO:0000313" key="4">
    <source>
        <dbReference type="Proteomes" id="UP001162162"/>
    </source>
</evidence>
<proteinExistence type="predicted"/>
<accession>A0AAV8Y2N7</accession>
<dbReference type="SUPFAM" id="SSF52540">
    <property type="entry name" value="P-loop containing nucleoside triphosphate hydrolases"/>
    <property type="match status" value="1"/>
</dbReference>
<dbReference type="SMART" id="SM00490">
    <property type="entry name" value="HELICc"/>
    <property type="match status" value="1"/>
</dbReference>
<dbReference type="Pfam" id="PF00271">
    <property type="entry name" value="Helicase_C"/>
    <property type="match status" value="1"/>
</dbReference>
<reference evidence="3" key="1">
    <citation type="journal article" date="2023" name="Insect Mol. Biol.">
        <title>Genome sequencing provides insights into the evolution of gene families encoding plant cell wall-degrading enzymes in longhorned beetles.</title>
        <authorList>
            <person name="Shin N.R."/>
            <person name="Okamura Y."/>
            <person name="Kirsch R."/>
            <person name="Pauchet Y."/>
        </authorList>
    </citation>
    <scope>NUCLEOTIDE SEQUENCE</scope>
    <source>
        <strain evidence="3">AMC_N1</strain>
    </source>
</reference>
<dbReference type="InterPro" id="IPR001650">
    <property type="entry name" value="Helicase_C-like"/>
</dbReference>
<dbReference type="AlphaFoldDB" id="A0AAV8Y2N7"/>
<evidence type="ECO:0000313" key="3">
    <source>
        <dbReference type="EMBL" id="KAJ8945344.1"/>
    </source>
</evidence>
<evidence type="ECO:0000259" key="2">
    <source>
        <dbReference type="PROSITE" id="PS51194"/>
    </source>
</evidence>
<dbReference type="InterPro" id="IPR027417">
    <property type="entry name" value="P-loop_NTPase"/>
</dbReference>